<dbReference type="OrthoDB" id="9812260at2"/>
<proteinExistence type="predicted"/>
<dbReference type="PROSITE" id="PS50110">
    <property type="entry name" value="RESPONSE_REGULATORY"/>
    <property type="match status" value="1"/>
</dbReference>
<name>A0A418X027_9BURK</name>
<keyword evidence="5" id="KW-1185">Reference proteome</keyword>
<evidence type="ECO:0000259" key="3">
    <source>
        <dbReference type="PROSITE" id="PS50110"/>
    </source>
</evidence>
<organism evidence="4 5">
    <name type="scientific">Noviherbaspirillum cavernae</name>
    <dbReference type="NCBI Taxonomy" id="2320862"/>
    <lineage>
        <taxon>Bacteria</taxon>
        <taxon>Pseudomonadati</taxon>
        <taxon>Pseudomonadota</taxon>
        <taxon>Betaproteobacteria</taxon>
        <taxon>Burkholderiales</taxon>
        <taxon>Oxalobacteraceae</taxon>
        <taxon>Noviherbaspirillum</taxon>
    </lineage>
</organism>
<dbReference type="InterPro" id="IPR000160">
    <property type="entry name" value="GGDEF_dom"/>
</dbReference>
<dbReference type="InterPro" id="IPR050595">
    <property type="entry name" value="Bact_response_regulator"/>
</dbReference>
<evidence type="ECO:0000256" key="2">
    <source>
        <dbReference type="PROSITE-ProRule" id="PRU00169"/>
    </source>
</evidence>
<dbReference type="Gene3D" id="3.40.50.2300">
    <property type="match status" value="1"/>
</dbReference>
<feature type="domain" description="Response regulatory" evidence="3">
    <location>
        <begin position="14"/>
        <end position="132"/>
    </location>
</feature>
<sequence>MTANTSIDIHVKPRVLIADDSRIVRATLIKHIEGMFEFREALDGEQAWETLLVDPSIRVVITDLTMPKLDGYGLLQRIRASKVARIRDIPVVVVSGSDVQEERDRAKAAGATDLITKGIATPQLLSRLDILARLVSTQGEFERSLEALARNRANSTEAMDDLDSPELFRNQAGLLLANAIRNKRNFVILGIRIGLKHAGLEGLAACPPSSVVDAVGRLLRHTVRKSDRVARTGEAEFAVATGSINFDSARFFAQRVCQAIANANLSEHEQMSFVASCGVVSLSDFGNESDAVSLETLCEVARQRATLGLDHAITGVVGQEEEVALQSRPVDTSLLWLSARDGEVIQQKMTGSGDGCNADRPAAETLLQWLQEGRQDQVLPHLERLAADLQPLMELVLQQRK</sequence>
<dbReference type="Pfam" id="PF00990">
    <property type="entry name" value="GGDEF"/>
    <property type="match status" value="1"/>
</dbReference>
<dbReference type="InterPro" id="IPR029787">
    <property type="entry name" value="Nucleotide_cyclase"/>
</dbReference>
<dbReference type="Gene3D" id="3.30.70.270">
    <property type="match status" value="1"/>
</dbReference>
<dbReference type="SUPFAM" id="SSF52172">
    <property type="entry name" value="CheY-like"/>
    <property type="match status" value="1"/>
</dbReference>
<keyword evidence="1 2" id="KW-0597">Phosphoprotein</keyword>
<dbReference type="Pfam" id="PF00072">
    <property type="entry name" value="Response_reg"/>
    <property type="match status" value="1"/>
</dbReference>
<dbReference type="RefSeq" id="WP_119737578.1">
    <property type="nucleotide sequence ID" value="NZ_QYUN01000002.1"/>
</dbReference>
<dbReference type="PANTHER" id="PTHR44591:SF3">
    <property type="entry name" value="RESPONSE REGULATORY DOMAIN-CONTAINING PROTEIN"/>
    <property type="match status" value="1"/>
</dbReference>
<feature type="modified residue" description="4-aspartylphosphate" evidence="2">
    <location>
        <position position="63"/>
    </location>
</feature>
<accession>A0A418X027</accession>
<dbReference type="PANTHER" id="PTHR44591">
    <property type="entry name" value="STRESS RESPONSE REGULATOR PROTEIN 1"/>
    <property type="match status" value="1"/>
</dbReference>
<dbReference type="InterPro" id="IPR011006">
    <property type="entry name" value="CheY-like_superfamily"/>
</dbReference>
<dbReference type="Proteomes" id="UP000285190">
    <property type="component" value="Unassembled WGS sequence"/>
</dbReference>
<evidence type="ECO:0000256" key="1">
    <source>
        <dbReference type="ARBA" id="ARBA00022553"/>
    </source>
</evidence>
<dbReference type="InterPro" id="IPR043128">
    <property type="entry name" value="Rev_trsase/Diguanyl_cyclase"/>
</dbReference>
<evidence type="ECO:0000313" key="5">
    <source>
        <dbReference type="Proteomes" id="UP000285190"/>
    </source>
</evidence>
<gene>
    <name evidence="4" type="ORF">D3870_06270</name>
</gene>
<reference evidence="4 5" key="1">
    <citation type="submission" date="2018-09" db="EMBL/GenBank/DDBJ databases">
        <authorList>
            <person name="Zhu H."/>
        </authorList>
    </citation>
    <scope>NUCLEOTIDE SEQUENCE [LARGE SCALE GENOMIC DNA]</scope>
    <source>
        <strain evidence="4 5">K2R10-39</strain>
    </source>
</reference>
<dbReference type="EMBL" id="QYUN01000002">
    <property type="protein sequence ID" value="RJG05675.1"/>
    <property type="molecule type" value="Genomic_DNA"/>
</dbReference>
<protein>
    <submittedName>
        <fullName evidence="4">Response regulator</fullName>
    </submittedName>
</protein>
<comment type="caution">
    <text evidence="4">The sequence shown here is derived from an EMBL/GenBank/DDBJ whole genome shotgun (WGS) entry which is preliminary data.</text>
</comment>
<dbReference type="AlphaFoldDB" id="A0A418X027"/>
<dbReference type="SUPFAM" id="SSF55073">
    <property type="entry name" value="Nucleotide cyclase"/>
    <property type="match status" value="1"/>
</dbReference>
<dbReference type="GO" id="GO:0000160">
    <property type="term" value="P:phosphorelay signal transduction system"/>
    <property type="evidence" value="ECO:0007669"/>
    <property type="project" value="InterPro"/>
</dbReference>
<dbReference type="SMART" id="SM00448">
    <property type="entry name" value="REC"/>
    <property type="match status" value="1"/>
</dbReference>
<dbReference type="InterPro" id="IPR001789">
    <property type="entry name" value="Sig_transdc_resp-reg_receiver"/>
</dbReference>
<evidence type="ECO:0000313" key="4">
    <source>
        <dbReference type="EMBL" id="RJG05675.1"/>
    </source>
</evidence>
<dbReference type="CDD" id="cd00156">
    <property type="entry name" value="REC"/>
    <property type="match status" value="1"/>
</dbReference>